<dbReference type="RefSeq" id="WP_144309513.1">
    <property type="nucleotide sequence ID" value="NZ_VMNK01000007.1"/>
</dbReference>
<gene>
    <name evidence="1" type="ORF">FHP91_10305</name>
</gene>
<dbReference type="Proteomes" id="UP000319502">
    <property type="component" value="Unassembled WGS sequence"/>
</dbReference>
<protein>
    <recommendedName>
        <fullName evidence="3">Bacterial EndoU nuclease domain-containing protein</fullName>
    </recommendedName>
</protein>
<sequence length="144" mass="15934">MSSPHGRVATVIRRNALRLLRPTRALKGRVYGAHNDEAFKQIISENGWTLLSDKRLEIAPGVYENHYLDAKGRSAVKTTYDSKVWSDAQMQSMSRQAVVKVESEANRGLGSLPTHGKPVQVELNGVPFVVTSDKGKLYAFPGKQ</sequence>
<comment type="caution">
    <text evidence="1">The sequence shown here is derived from an EMBL/GenBank/DDBJ whole genome shotgun (WGS) entry which is preliminary data.</text>
</comment>
<dbReference type="OrthoDB" id="2986766at2"/>
<evidence type="ECO:0008006" key="3">
    <source>
        <dbReference type="Google" id="ProtNLM"/>
    </source>
</evidence>
<evidence type="ECO:0000313" key="2">
    <source>
        <dbReference type="Proteomes" id="UP000319502"/>
    </source>
</evidence>
<proteinExistence type="predicted"/>
<keyword evidence="2" id="KW-1185">Reference proteome</keyword>
<accession>A0A557QWI2</accession>
<reference evidence="1 2" key="1">
    <citation type="submission" date="2019-07" db="EMBL/GenBank/DDBJ databases">
        <title>The pathways for chlorine oxyanion respiration interact through the shared metabolite chlorate.</title>
        <authorList>
            <person name="Barnum T.P."/>
            <person name="Cheng Y."/>
            <person name="Hill K.A."/>
            <person name="Lucas L.N."/>
            <person name="Carlson H.K."/>
            <person name="Coates J.D."/>
        </authorList>
    </citation>
    <scope>NUCLEOTIDE SEQUENCE [LARGE SCALE GENOMIC DNA]</scope>
    <source>
        <strain evidence="1 2">SFB-3</strain>
    </source>
</reference>
<dbReference type="EMBL" id="VMNK01000007">
    <property type="protein sequence ID" value="TVO57275.1"/>
    <property type="molecule type" value="Genomic_DNA"/>
</dbReference>
<organism evidence="1 2">
    <name type="scientific">Denitromonas halophila</name>
    <dbReference type="NCBI Taxonomy" id="1629404"/>
    <lineage>
        <taxon>Bacteria</taxon>
        <taxon>Pseudomonadati</taxon>
        <taxon>Pseudomonadota</taxon>
        <taxon>Betaproteobacteria</taxon>
        <taxon>Rhodocyclales</taxon>
        <taxon>Zoogloeaceae</taxon>
        <taxon>Denitromonas</taxon>
    </lineage>
</organism>
<name>A0A557QWI2_9RHOO</name>
<evidence type="ECO:0000313" key="1">
    <source>
        <dbReference type="EMBL" id="TVO57275.1"/>
    </source>
</evidence>
<dbReference type="AlphaFoldDB" id="A0A557QWI2"/>